<evidence type="ECO:0000313" key="6">
    <source>
        <dbReference type="EMBL" id="KAJ5086520.1"/>
    </source>
</evidence>
<dbReference type="GO" id="GO:0003960">
    <property type="term" value="F:quinone reductase (NADPH) activity"/>
    <property type="evidence" value="ECO:0007669"/>
    <property type="project" value="InterPro"/>
</dbReference>
<evidence type="ECO:0000256" key="3">
    <source>
        <dbReference type="ARBA" id="ARBA00043088"/>
    </source>
</evidence>
<dbReference type="InterPro" id="IPR002364">
    <property type="entry name" value="Quin_OxRdtase/zeta-crystal_CS"/>
</dbReference>
<keyword evidence="2" id="KW-0560">Oxidoreductase</keyword>
<dbReference type="RefSeq" id="XP_056508645.1">
    <property type="nucleotide sequence ID" value="XM_056658352.1"/>
</dbReference>
<organism evidence="6 7">
    <name type="scientific">Penicillium alfredii</name>
    <dbReference type="NCBI Taxonomy" id="1506179"/>
    <lineage>
        <taxon>Eukaryota</taxon>
        <taxon>Fungi</taxon>
        <taxon>Dikarya</taxon>
        <taxon>Ascomycota</taxon>
        <taxon>Pezizomycotina</taxon>
        <taxon>Eurotiomycetes</taxon>
        <taxon>Eurotiomycetidae</taxon>
        <taxon>Eurotiales</taxon>
        <taxon>Aspergillaceae</taxon>
        <taxon>Penicillium</taxon>
    </lineage>
</organism>
<dbReference type="GO" id="GO:0005829">
    <property type="term" value="C:cytosol"/>
    <property type="evidence" value="ECO:0007669"/>
    <property type="project" value="TreeGrafter"/>
</dbReference>
<dbReference type="InterPro" id="IPR011032">
    <property type="entry name" value="GroES-like_sf"/>
</dbReference>
<evidence type="ECO:0000256" key="4">
    <source>
        <dbReference type="ARBA" id="ARBA00070796"/>
    </source>
</evidence>
<dbReference type="SUPFAM" id="SSF51735">
    <property type="entry name" value="NAD(P)-binding Rossmann-fold domains"/>
    <property type="match status" value="1"/>
</dbReference>
<evidence type="ECO:0000256" key="1">
    <source>
        <dbReference type="ARBA" id="ARBA00022857"/>
    </source>
</evidence>
<evidence type="ECO:0000259" key="5">
    <source>
        <dbReference type="SMART" id="SM00829"/>
    </source>
</evidence>
<dbReference type="InterPro" id="IPR047618">
    <property type="entry name" value="QOR-like"/>
</dbReference>
<protein>
    <recommendedName>
        <fullName evidence="4">Probable quinone oxidoreductase</fullName>
    </recommendedName>
    <alternativeName>
        <fullName evidence="3">NADPH:quinone reductase</fullName>
    </alternativeName>
</protein>
<dbReference type="SMART" id="SM00829">
    <property type="entry name" value="PKS_ER"/>
    <property type="match status" value="1"/>
</dbReference>
<dbReference type="Pfam" id="PF00107">
    <property type="entry name" value="ADH_zinc_N"/>
    <property type="match status" value="1"/>
</dbReference>
<evidence type="ECO:0000256" key="2">
    <source>
        <dbReference type="ARBA" id="ARBA00023002"/>
    </source>
</evidence>
<dbReference type="GO" id="GO:0008270">
    <property type="term" value="F:zinc ion binding"/>
    <property type="evidence" value="ECO:0007669"/>
    <property type="project" value="InterPro"/>
</dbReference>
<dbReference type="InterPro" id="IPR020843">
    <property type="entry name" value="ER"/>
</dbReference>
<dbReference type="GeneID" id="81397521"/>
<dbReference type="Proteomes" id="UP001141434">
    <property type="component" value="Unassembled WGS sequence"/>
</dbReference>
<name>A0A9W9JYT8_9EURO</name>
<dbReference type="FunFam" id="3.40.50.720:FF:000053">
    <property type="entry name" value="Quinone oxidoreductase 1"/>
    <property type="match status" value="1"/>
</dbReference>
<dbReference type="Gene3D" id="3.90.180.10">
    <property type="entry name" value="Medium-chain alcohol dehydrogenases, catalytic domain"/>
    <property type="match status" value="1"/>
</dbReference>
<dbReference type="InterPro" id="IPR013149">
    <property type="entry name" value="ADH-like_C"/>
</dbReference>
<dbReference type="GO" id="GO:0035925">
    <property type="term" value="F:mRNA 3'-UTR AU-rich region binding"/>
    <property type="evidence" value="ECO:0007669"/>
    <property type="project" value="TreeGrafter"/>
</dbReference>
<dbReference type="PANTHER" id="PTHR48106:SF13">
    <property type="entry name" value="QUINONE OXIDOREDUCTASE-RELATED"/>
    <property type="match status" value="1"/>
</dbReference>
<gene>
    <name evidence="6" type="ORF">NUU61_007827</name>
</gene>
<reference evidence="6" key="2">
    <citation type="journal article" date="2023" name="IMA Fungus">
        <title>Comparative genomic study of the Penicillium genus elucidates a diverse pangenome and 15 lateral gene transfer events.</title>
        <authorList>
            <person name="Petersen C."/>
            <person name="Sorensen T."/>
            <person name="Nielsen M.R."/>
            <person name="Sondergaard T.E."/>
            <person name="Sorensen J.L."/>
            <person name="Fitzpatrick D.A."/>
            <person name="Frisvad J.C."/>
            <person name="Nielsen K.L."/>
        </authorList>
    </citation>
    <scope>NUCLEOTIDE SEQUENCE</scope>
    <source>
        <strain evidence="6">IBT 34128</strain>
    </source>
</reference>
<dbReference type="SUPFAM" id="SSF50129">
    <property type="entry name" value="GroES-like"/>
    <property type="match status" value="1"/>
</dbReference>
<dbReference type="OrthoDB" id="48317at2759"/>
<dbReference type="EMBL" id="JAPMSZ010000010">
    <property type="protein sequence ID" value="KAJ5086520.1"/>
    <property type="molecule type" value="Genomic_DNA"/>
</dbReference>
<dbReference type="CDD" id="cd05286">
    <property type="entry name" value="QOR2"/>
    <property type="match status" value="1"/>
</dbReference>
<dbReference type="PANTHER" id="PTHR48106">
    <property type="entry name" value="QUINONE OXIDOREDUCTASE PIG3-RELATED"/>
    <property type="match status" value="1"/>
</dbReference>
<dbReference type="InterPro" id="IPR013154">
    <property type="entry name" value="ADH-like_N"/>
</dbReference>
<evidence type="ECO:0000313" key="7">
    <source>
        <dbReference type="Proteomes" id="UP001141434"/>
    </source>
</evidence>
<proteinExistence type="predicted"/>
<dbReference type="InterPro" id="IPR036291">
    <property type="entry name" value="NAD(P)-bd_dom_sf"/>
</dbReference>
<dbReference type="Pfam" id="PF08240">
    <property type="entry name" value="ADH_N"/>
    <property type="match status" value="1"/>
</dbReference>
<dbReference type="AlphaFoldDB" id="A0A9W9JYT8"/>
<reference evidence="6" key="1">
    <citation type="submission" date="2022-11" db="EMBL/GenBank/DDBJ databases">
        <authorList>
            <person name="Petersen C."/>
        </authorList>
    </citation>
    <scope>NUCLEOTIDE SEQUENCE</scope>
    <source>
        <strain evidence="6">IBT 34128</strain>
    </source>
</reference>
<sequence>MLRSFLRSTPRLTVLRNQLAPGPFTHTPIRTMSLPTTMKAVVVEQTGGPEVLQFQTAYPVPTPQEGQLLVRNNISGVNFIDTYFRTGLYASAKPEVLGREGAGTVAAVGPNASGFQVGDRVAWLATSGYAEYTAVPAAKTVKIPDGVSDEEVMASFLSGLTVLSFVKETYPVQKGEWVLVHAAAGGAGFLMTQILKTIGAKVIGTAGGPEKCALVKGLGADVVIDYRSEEGKDWVKKVKEATGGRGVDVVYDSVGQDTWEGSLEAVKRKGTIIWFGNASGPVPPLPLPYDHSPCMELYQMDSHADELFVRKLSPKCVKVARPTLFGYIETREEFEYYTNELFSLLKSGQLKTKIHKVYPLEQIAQVHIDLEGRKTMGKPLLKP</sequence>
<keyword evidence="1" id="KW-0521">NADP</keyword>
<accession>A0A9W9JYT8</accession>
<keyword evidence="7" id="KW-1185">Reference proteome</keyword>
<dbReference type="Gene3D" id="3.40.50.720">
    <property type="entry name" value="NAD(P)-binding Rossmann-like Domain"/>
    <property type="match status" value="1"/>
</dbReference>
<dbReference type="GO" id="GO:0070402">
    <property type="term" value="F:NADPH binding"/>
    <property type="evidence" value="ECO:0007669"/>
    <property type="project" value="TreeGrafter"/>
</dbReference>
<comment type="caution">
    <text evidence="6">The sequence shown here is derived from an EMBL/GenBank/DDBJ whole genome shotgun (WGS) entry which is preliminary data.</text>
</comment>
<feature type="domain" description="Enoyl reductase (ER)" evidence="5">
    <location>
        <begin position="47"/>
        <end position="381"/>
    </location>
</feature>
<dbReference type="PROSITE" id="PS01162">
    <property type="entry name" value="QOR_ZETA_CRYSTAL"/>
    <property type="match status" value="1"/>
</dbReference>